<dbReference type="RefSeq" id="WP_149767725.1">
    <property type="nucleotide sequence ID" value="NZ_VDFQ02000001.1"/>
</dbReference>
<dbReference type="InterPro" id="IPR052718">
    <property type="entry name" value="NmrA-type_oxidoreductase"/>
</dbReference>
<dbReference type="Pfam" id="PF13460">
    <property type="entry name" value="NAD_binding_10"/>
    <property type="match status" value="1"/>
</dbReference>
<protein>
    <submittedName>
        <fullName evidence="2">SDR family oxidoreductase</fullName>
    </submittedName>
</protein>
<dbReference type="CDD" id="cd05269">
    <property type="entry name" value="TMR_SDR_a"/>
    <property type="match status" value="1"/>
</dbReference>
<reference evidence="2 3" key="1">
    <citation type="submission" date="2019-09" db="EMBL/GenBank/DDBJ databases">
        <title>Mumia zhuanghuii sp. nov. isolated from the intestinal contents of plateau pika (Ochotona curzoniae) in the Qinghai-Tibet plateau of China.</title>
        <authorList>
            <person name="Tian Z."/>
        </authorList>
    </citation>
    <scope>NUCLEOTIDE SEQUENCE [LARGE SCALE GENOMIC DNA]</scope>
    <source>
        <strain evidence="3">350</strain>
    </source>
</reference>
<dbReference type="InterPro" id="IPR036291">
    <property type="entry name" value="NAD(P)-bd_dom_sf"/>
</dbReference>
<evidence type="ECO:0000313" key="2">
    <source>
        <dbReference type="EMBL" id="KAA1424689.1"/>
    </source>
</evidence>
<dbReference type="PANTHER" id="PTHR47129">
    <property type="entry name" value="QUINONE OXIDOREDUCTASE 2"/>
    <property type="match status" value="1"/>
</dbReference>
<dbReference type="Gene3D" id="3.40.50.720">
    <property type="entry name" value="NAD(P)-binding Rossmann-like Domain"/>
    <property type="match status" value="1"/>
</dbReference>
<proteinExistence type="predicted"/>
<dbReference type="AlphaFoldDB" id="A0A5Q6S3B1"/>
<accession>A0A5Q6S3B1</accession>
<dbReference type="SUPFAM" id="SSF51735">
    <property type="entry name" value="NAD(P)-binding Rossmann-fold domains"/>
    <property type="match status" value="1"/>
</dbReference>
<dbReference type="InterPro" id="IPR016040">
    <property type="entry name" value="NAD(P)-bd_dom"/>
</dbReference>
<gene>
    <name evidence="2" type="ORF">FE697_001835</name>
</gene>
<sequence length="280" mass="29874">MSTLIGITGASGYVGGAAARHLAGAGRATRLIVRDPARAPRLPHAEVAVASYEDVDACRRAYEGLDTLFLVSATESADRVQQHHLTIDAAVSAGVRQIVYLSFVGAGPDAGFTLARDHGATEEYAKSSPLAWTFLRDNFYTDAIRTMFGEDGVIRGPAGHGRVASIARDDVAAVAARVLADPRSHVGRAYELTGPEALTLAEFATLMTQATGSPHRYLDETIEEARASRAHYGAPEWMVDAWISTYTAIRDGELDRVTSDVPALLGRPALTVAEVLSGRR</sequence>
<comment type="caution">
    <text evidence="2">The sequence shown here is derived from an EMBL/GenBank/DDBJ whole genome shotgun (WGS) entry which is preliminary data.</text>
</comment>
<evidence type="ECO:0000313" key="3">
    <source>
        <dbReference type="Proteomes" id="UP000307768"/>
    </source>
</evidence>
<dbReference type="EMBL" id="VDFQ02000001">
    <property type="protein sequence ID" value="KAA1424689.1"/>
    <property type="molecule type" value="Genomic_DNA"/>
</dbReference>
<name>A0A5Q6S3B1_9ACTN</name>
<dbReference type="Gene3D" id="3.90.25.10">
    <property type="entry name" value="UDP-galactose 4-epimerase, domain 1"/>
    <property type="match status" value="1"/>
</dbReference>
<dbReference type="PANTHER" id="PTHR47129:SF1">
    <property type="entry name" value="NMRA-LIKE DOMAIN-CONTAINING PROTEIN"/>
    <property type="match status" value="1"/>
</dbReference>
<evidence type="ECO:0000259" key="1">
    <source>
        <dbReference type="Pfam" id="PF13460"/>
    </source>
</evidence>
<feature type="domain" description="NAD(P)-binding" evidence="1">
    <location>
        <begin position="9"/>
        <end position="182"/>
    </location>
</feature>
<dbReference type="Proteomes" id="UP000307768">
    <property type="component" value="Unassembled WGS sequence"/>
</dbReference>
<dbReference type="OrthoDB" id="3243290at2"/>
<organism evidence="2 3">
    <name type="scientific">Mumia zhuanghuii</name>
    <dbReference type="NCBI Taxonomy" id="2585211"/>
    <lineage>
        <taxon>Bacteria</taxon>
        <taxon>Bacillati</taxon>
        <taxon>Actinomycetota</taxon>
        <taxon>Actinomycetes</taxon>
        <taxon>Propionibacteriales</taxon>
        <taxon>Nocardioidaceae</taxon>
        <taxon>Mumia</taxon>
    </lineage>
</organism>